<evidence type="ECO:0000256" key="1">
    <source>
        <dbReference type="ARBA" id="ARBA00022679"/>
    </source>
</evidence>
<proteinExistence type="predicted"/>
<dbReference type="Gene3D" id="3.40.50.150">
    <property type="entry name" value="Vaccinia Virus protein VP39"/>
    <property type="match status" value="1"/>
</dbReference>
<keyword evidence="1" id="KW-0808">Transferase</keyword>
<sequence length="251" mass="28855">MTPFPFSKSPASVLPQSPPYYISNFGYWDGESSYQTAGLRFVIEFAKGCQLNSQAKILEVGSGLGGSLVYWKEKFQPKLLSAINLAGEQSEFAEQLFASTKTEVKPFLKGSWEVMDQFPSNTYDYVFSLDASYHFINLSTFYRECFRVLKPGGSFAFTHFQISDKKFKNYWWLYLPFLIPKGNLKLSSETISDLESIGFKQVQNLDWTKPVILGFTNDFKNLPSSLKAFAKLLHWFVNHLGLTYHYYVFEK</sequence>
<feature type="domain" description="Methyltransferase type 11" evidence="2">
    <location>
        <begin position="58"/>
        <end position="157"/>
    </location>
</feature>
<dbReference type="InterPro" id="IPR013216">
    <property type="entry name" value="Methyltransf_11"/>
</dbReference>
<dbReference type="PANTHER" id="PTHR44068">
    <property type="entry name" value="ZGC:194242"/>
    <property type="match status" value="1"/>
</dbReference>
<evidence type="ECO:0000259" key="2">
    <source>
        <dbReference type="Pfam" id="PF08241"/>
    </source>
</evidence>
<keyword evidence="4" id="KW-1185">Reference proteome</keyword>
<dbReference type="InterPro" id="IPR029063">
    <property type="entry name" value="SAM-dependent_MTases_sf"/>
</dbReference>
<dbReference type="RefSeq" id="WP_002975142.1">
    <property type="nucleotide sequence ID" value="NZ_AOGW02000016.1"/>
</dbReference>
<gene>
    <name evidence="3" type="ORF">LEP1GSC203_2452</name>
</gene>
<dbReference type="AlphaFoldDB" id="N1VL60"/>
<dbReference type="SUPFAM" id="SSF53335">
    <property type="entry name" value="S-adenosyl-L-methionine-dependent methyltransferases"/>
    <property type="match status" value="1"/>
</dbReference>
<evidence type="ECO:0000313" key="4">
    <source>
        <dbReference type="Proteomes" id="UP000012371"/>
    </source>
</evidence>
<keyword evidence="3" id="KW-0489">Methyltransferase</keyword>
<dbReference type="Proteomes" id="UP000012371">
    <property type="component" value="Unassembled WGS sequence"/>
</dbReference>
<protein>
    <submittedName>
        <fullName evidence="3">Methyltransferase domain protein</fullName>
    </submittedName>
</protein>
<accession>N1VL60</accession>
<dbReference type="PANTHER" id="PTHR44068:SF11">
    <property type="entry name" value="GERANYL DIPHOSPHATE 2-C-METHYLTRANSFERASE"/>
    <property type="match status" value="1"/>
</dbReference>
<organism evidence="3 4">
    <name type="scientific">Leptospira terpstrae serovar Hualin str. LT 11-33 = ATCC 700639</name>
    <dbReference type="NCBI Taxonomy" id="1257025"/>
    <lineage>
        <taxon>Bacteria</taxon>
        <taxon>Pseudomonadati</taxon>
        <taxon>Spirochaetota</taxon>
        <taxon>Spirochaetia</taxon>
        <taxon>Leptospirales</taxon>
        <taxon>Leptospiraceae</taxon>
        <taxon>Leptospira</taxon>
    </lineage>
</organism>
<evidence type="ECO:0000313" key="3">
    <source>
        <dbReference type="EMBL" id="EMY60444.1"/>
    </source>
</evidence>
<dbReference type="InterPro" id="IPR050447">
    <property type="entry name" value="Erg6_SMT_methyltransf"/>
</dbReference>
<dbReference type="OrthoDB" id="9769602at2"/>
<dbReference type="Pfam" id="PF08241">
    <property type="entry name" value="Methyltransf_11"/>
    <property type="match status" value="1"/>
</dbReference>
<dbReference type="GO" id="GO:0032259">
    <property type="term" value="P:methylation"/>
    <property type="evidence" value="ECO:0007669"/>
    <property type="project" value="UniProtKB-KW"/>
</dbReference>
<reference evidence="3" key="1">
    <citation type="submission" date="2013-03" db="EMBL/GenBank/DDBJ databases">
        <authorList>
            <person name="Harkins D.M."/>
            <person name="Durkin A.S."/>
            <person name="Brinkac L.M."/>
            <person name="Haft D.H."/>
            <person name="Selengut J.D."/>
            <person name="Sanka R."/>
            <person name="DePew J."/>
            <person name="Purushe J."/>
            <person name="Hartskeerl R.A."/>
            <person name="Ahmed A."/>
            <person name="van der Linden H."/>
            <person name="Goris M.G.A."/>
            <person name="Vinetz J.M."/>
            <person name="Sutton G.G."/>
            <person name="Nierman W.C."/>
            <person name="Fouts D.E."/>
        </authorList>
    </citation>
    <scope>NUCLEOTIDE SEQUENCE [LARGE SCALE GENOMIC DNA]</scope>
    <source>
        <strain evidence="3">LT 11-33</strain>
    </source>
</reference>
<name>N1VL60_9LEPT</name>
<dbReference type="STRING" id="1257025.LEP1GSC203_2452"/>
<dbReference type="GO" id="GO:0008757">
    <property type="term" value="F:S-adenosylmethionine-dependent methyltransferase activity"/>
    <property type="evidence" value="ECO:0007669"/>
    <property type="project" value="InterPro"/>
</dbReference>
<comment type="caution">
    <text evidence="3">The sequence shown here is derived from an EMBL/GenBank/DDBJ whole genome shotgun (WGS) entry which is preliminary data.</text>
</comment>
<dbReference type="CDD" id="cd02440">
    <property type="entry name" value="AdoMet_MTases"/>
    <property type="match status" value="1"/>
</dbReference>
<dbReference type="EMBL" id="AOGW02000016">
    <property type="protein sequence ID" value="EMY60444.1"/>
    <property type="molecule type" value="Genomic_DNA"/>
</dbReference>